<gene>
    <name evidence="3" type="ORF">H8S09_11000</name>
</gene>
<organism evidence="3 4">
    <name type="scientific">Coprococcus hominis</name>
    <name type="common">ex Liu et al. 2022</name>
    <dbReference type="NCBI Taxonomy" id="2763039"/>
    <lineage>
        <taxon>Bacteria</taxon>
        <taxon>Bacillati</taxon>
        <taxon>Bacillota</taxon>
        <taxon>Clostridia</taxon>
        <taxon>Lachnospirales</taxon>
        <taxon>Lachnospiraceae</taxon>
        <taxon>Coprococcus</taxon>
    </lineage>
</organism>
<keyword evidence="2" id="KW-1133">Transmembrane helix</keyword>
<evidence type="ECO:0000256" key="2">
    <source>
        <dbReference type="SAM" id="Phobius"/>
    </source>
</evidence>
<keyword evidence="4" id="KW-1185">Reference proteome</keyword>
<dbReference type="AlphaFoldDB" id="A0A8I0AQF9"/>
<dbReference type="RefSeq" id="WP_186847861.1">
    <property type="nucleotide sequence ID" value="NZ_JACOOX010000006.1"/>
</dbReference>
<accession>A0A8I0AQF9</accession>
<evidence type="ECO:0000256" key="1">
    <source>
        <dbReference type="SAM" id="MobiDB-lite"/>
    </source>
</evidence>
<feature type="transmembrane region" description="Helical" evidence="2">
    <location>
        <begin position="133"/>
        <end position="151"/>
    </location>
</feature>
<dbReference type="Proteomes" id="UP000615234">
    <property type="component" value="Unassembled WGS sequence"/>
</dbReference>
<feature type="region of interest" description="Disordered" evidence="1">
    <location>
        <begin position="1"/>
        <end position="80"/>
    </location>
</feature>
<dbReference type="EMBL" id="JACOOX010000006">
    <property type="protein sequence ID" value="MBC5663397.1"/>
    <property type="molecule type" value="Genomic_DNA"/>
</dbReference>
<keyword evidence="2" id="KW-0812">Transmembrane</keyword>
<keyword evidence="2" id="KW-0472">Membrane</keyword>
<feature type="compositionally biased region" description="Polar residues" evidence="1">
    <location>
        <begin position="13"/>
        <end position="29"/>
    </location>
</feature>
<feature type="compositionally biased region" description="Basic and acidic residues" evidence="1">
    <location>
        <begin position="65"/>
        <end position="80"/>
    </location>
</feature>
<sequence length="335" mass="38143">MSNNKKKKKKNNHTSATSNVQAKKQTAVQTAKPAKAQNIETKQETVNTQAAVEKKEPVKVQTIENKQEPPHEFKDPRKVPPKEDLKIEDKLEFATMSRKERRAAKRKRLKETTEGMTLVQKLQYFLYAYKMEILLPLIVIIAISLIVVAFFRGNKPIALSYAVVNCEDLEALDTSVIEADYWNYYGFDDNYQFQKVLDLKYDPSISTNEASKDAESGNYIAFPTLCDENYYDIIITNKRGLEYLSESSIIHTLGEALPSDLYDIFTADYNDQITTSPAYTGKSAPYAINISDTDFAKKLNPGYNDVYICFPGVSEDNQKRVKQICNFIFDLGLEL</sequence>
<name>A0A8I0AQF9_9FIRM</name>
<protein>
    <submittedName>
        <fullName evidence="3">Uncharacterized protein</fullName>
    </submittedName>
</protein>
<evidence type="ECO:0000313" key="3">
    <source>
        <dbReference type="EMBL" id="MBC5663397.1"/>
    </source>
</evidence>
<comment type="caution">
    <text evidence="3">The sequence shown here is derived from an EMBL/GenBank/DDBJ whole genome shotgun (WGS) entry which is preliminary data.</text>
</comment>
<feature type="compositionally biased region" description="Basic residues" evidence="1">
    <location>
        <begin position="1"/>
        <end position="12"/>
    </location>
</feature>
<reference evidence="3 4" key="1">
    <citation type="submission" date="2020-08" db="EMBL/GenBank/DDBJ databases">
        <title>Genome public.</title>
        <authorList>
            <person name="Liu C."/>
            <person name="Sun Q."/>
        </authorList>
    </citation>
    <scope>NUCLEOTIDE SEQUENCE [LARGE SCALE GENOMIC DNA]</scope>
    <source>
        <strain evidence="3 4">NSJ-10</strain>
    </source>
</reference>
<proteinExistence type="predicted"/>
<feature type="compositionally biased region" description="Polar residues" evidence="1">
    <location>
        <begin position="38"/>
        <end position="50"/>
    </location>
</feature>
<evidence type="ECO:0000313" key="4">
    <source>
        <dbReference type="Proteomes" id="UP000615234"/>
    </source>
</evidence>